<organism evidence="4 5">
    <name type="scientific">Phlebiopsis gigantea (strain 11061_1 CR5-6)</name>
    <name type="common">White-rot fungus</name>
    <name type="synonym">Peniophora gigantea</name>
    <dbReference type="NCBI Taxonomy" id="745531"/>
    <lineage>
        <taxon>Eukaryota</taxon>
        <taxon>Fungi</taxon>
        <taxon>Dikarya</taxon>
        <taxon>Basidiomycota</taxon>
        <taxon>Agaricomycotina</taxon>
        <taxon>Agaricomycetes</taxon>
        <taxon>Polyporales</taxon>
        <taxon>Phanerochaetaceae</taxon>
        <taxon>Phlebiopsis</taxon>
    </lineage>
</organism>
<dbReference type="PANTHER" id="PTHR36853:SF1">
    <property type="entry name" value="DUF3844 DOMAIN-CONTAINING PROTEIN"/>
    <property type="match status" value="1"/>
</dbReference>
<evidence type="ECO:0000313" key="5">
    <source>
        <dbReference type="Proteomes" id="UP000053257"/>
    </source>
</evidence>
<keyword evidence="1" id="KW-0472">Membrane</keyword>
<dbReference type="OrthoDB" id="5583277at2759"/>
<dbReference type="AlphaFoldDB" id="A0A0C3NN74"/>
<dbReference type="HOGENOM" id="CLU_754738_0_0_1"/>
<feature type="chain" id="PRO_5002167492" description="Vacuolar sorting protein Vps3844 C-terminal domain-containing protein" evidence="2">
    <location>
        <begin position="20"/>
        <end position="376"/>
    </location>
</feature>
<gene>
    <name evidence="4" type="ORF">PHLGIDRAFT_118916</name>
</gene>
<dbReference type="PANTHER" id="PTHR36853">
    <property type="entry name" value="EXPRESSED PROTEIN"/>
    <property type="match status" value="1"/>
</dbReference>
<evidence type="ECO:0000256" key="1">
    <source>
        <dbReference type="SAM" id="Phobius"/>
    </source>
</evidence>
<keyword evidence="1" id="KW-0812">Transmembrane</keyword>
<name>A0A0C3NN74_PHLG1</name>
<keyword evidence="5" id="KW-1185">Reference proteome</keyword>
<evidence type="ECO:0000313" key="4">
    <source>
        <dbReference type="EMBL" id="KIP06529.1"/>
    </source>
</evidence>
<dbReference type="InterPro" id="IPR053065">
    <property type="entry name" value="Archenteron_Induction-Rel"/>
</dbReference>
<accession>A0A0C3NN74</accession>
<keyword evidence="2" id="KW-0732">Signal</keyword>
<dbReference type="GO" id="GO:0005783">
    <property type="term" value="C:endoplasmic reticulum"/>
    <property type="evidence" value="ECO:0007669"/>
    <property type="project" value="TreeGrafter"/>
</dbReference>
<evidence type="ECO:0000256" key="2">
    <source>
        <dbReference type="SAM" id="SignalP"/>
    </source>
</evidence>
<evidence type="ECO:0000259" key="3">
    <source>
        <dbReference type="Pfam" id="PF12955"/>
    </source>
</evidence>
<feature type="signal peptide" evidence="2">
    <location>
        <begin position="1"/>
        <end position="19"/>
    </location>
</feature>
<dbReference type="Proteomes" id="UP000053257">
    <property type="component" value="Unassembled WGS sequence"/>
</dbReference>
<feature type="transmembrane region" description="Helical" evidence="1">
    <location>
        <begin position="333"/>
        <end position="357"/>
    </location>
</feature>
<dbReference type="STRING" id="745531.A0A0C3NN74"/>
<protein>
    <recommendedName>
        <fullName evidence="3">Vacuolar sorting protein Vps3844 C-terminal domain-containing protein</fullName>
    </recommendedName>
</protein>
<dbReference type="InterPro" id="IPR024382">
    <property type="entry name" value="Vps3844_C"/>
</dbReference>
<dbReference type="EMBL" id="KN840516">
    <property type="protein sequence ID" value="KIP06529.1"/>
    <property type="molecule type" value="Genomic_DNA"/>
</dbReference>
<proteinExistence type="predicted"/>
<reference evidence="4 5" key="1">
    <citation type="journal article" date="2014" name="PLoS Genet.">
        <title>Analysis of the Phlebiopsis gigantea genome, transcriptome and secretome provides insight into its pioneer colonization strategies of wood.</title>
        <authorList>
            <person name="Hori C."/>
            <person name="Ishida T."/>
            <person name="Igarashi K."/>
            <person name="Samejima M."/>
            <person name="Suzuki H."/>
            <person name="Master E."/>
            <person name="Ferreira P."/>
            <person name="Ruiz-Duenas F.J."/>
            <person name="Held B."/>
            <person name="Canessa P."/>
            <person name="Larrondo L.F."/>
            <person name="Schmoll M."/>
            <person name="Druzhinina I.S."/>
            <person name="Kubicek C.P."/>
            <person name="Gaskell J.A."/>
            <person name="Kersten P."/>
            <person name="St John F."/>
            <person name="Glasner J."/>
            <person name="Sabat G."/>
            <person name="Splinter BonDurant S."/>
            <person name="Syed K."/>
            <person name="Yadav J."/>
            <person name="Mgbeahuruike A.C."/>
            <person name="Kovalchuk A."/>
            <person name="Asiegbu F.O."/>
            <person name="Lackner G."/>
            <person name="Hoffmeister D."/>
            <person name="Rencoret J."/>
            <person name="Gutierrez A."/>
            <person name="Sun H."/>
            <person name="Lindquist E."/>
            <person name="Barry K."/>
            <person name="Riley R."/>
            <person name="Grigoriev I.V."/>
            <person name="Henrissat B."/>
            <person name="Kues U."/>
            <person name="Berka R.M."/>
            <person name="Martinez A.T."/>
            <person name="Covert S.F."/>
            <person name="Blanchette R.A."/>
            <person name="Cullen D."/>
        </authorList>
    </citation>
    <scope>NUCLEOTIDE SEQUENCE [LARGE SCALE GENOMIC DNA]</scope>
    <source>
        <strain evidence="4 5">11061_1 CR5-6</strain>
    </source>
</reference>
<feature type="domain" description="Vacuolar sorting protein Vps3844 C-terminal" evidence="3">
    <location>
        <begin position="271"/>
        <end position="367"/>
    </location>
</feature>
<dbReference type="Pfam" id="PF12955">
    <property type="entry name" value="Vps3844_C"/>
    <property type="match status" value="1"/>
</dbReference>
<keyword evidence="1" id="KW-1133">Transmembrane helix</keyword>
<sequence>MRPLSLVLLAVGLVSPASAVTVYLYPPPSTAVPAQLDTRHASLALAHHLGLEKFEQIGTGDGIWDGGALTAEQEGVVGTAPKDGLLVTLSEADAKAVLPSALSPTFRLPSPPMDSLYPLIQTYIHRASELYTNLFTEFSPVSSSSRQPLLDIFSAPTQANRKFITSVASLVDYLDAKSTSDSGYENFAAFELNGLSDLAAQYGEDSESYQTAVKTLQAVFTSAMTHPDLKFAVLTFVPATPAWTRADDEPQTPMNPPAAPPAAPISAISGCFTSSDACGNATDSCSGHGECVAATKLGRTCYVCACGVTVDDKGRKEDWAGRACERKDISGPFVLLVGTVVALILLVAGSIGLLTAVGSQELPSTLTGGVAGGKRE</sequence>